<gene>
    <name evidence="1" type="ORF">SAMN05443575_0689</name>
</gene>
<accession>A0A1M5DT54</accession>
<keyword evidence="2" id="KW-1185">Reference proteome</keyword>
<dbReference type="InterPro" id="IPR012349">
    <property type="entry name" value="Split_barrel_FMN-bd"/>
</dbReference>
<dbReference type="EMBL" id="FQVU01000001">
    <property type="protein sequence ID" value="SHF70208.1"/>
    <property type="molecule type" value="Genomic_DNA"/>
</dbReference>
<dbReference type="RefSeq" id="WP_073385893.1">
    <property type="nucleotide sequence ID" value="NZ_FQVU01000001.1"/>
</dbReference>
<dbReference type="STRING" id="1206085.SAMN05443575_0689"/>
<name>A0A1M5DT54_9ACTN</name>
<dbReference type="OrthoDB" id="162563at2"/>
<dbReference type="Pfam" id="PF10012">
    <property type="entry name" value="DUF2255"/>
    <property type="match status" value="1"/>
</dbReference>
<evidence type="ECO:0000313" key="1">
    <source>
        <dbReference type="EMBL" id="SHF70208.1"/>
    </source>
</evidence>
<dbReference type="Proteomes" id="UP000186132">
    <property type="component" value="Unassembled WGS sequence"/>
</dbReference>
<sequence length="127" mass="14054">MAWSTEELARLARAEELHLAALRADGTLARPLPVWVVQIDRTAYVRTWHRRDTGWFGHVLRSGRAHVRVPGVERDAIVTDVGRDDGGLRARIDAAYRVKYGQYGAATVDRMTGDEAAAATLRLDASS</sequence>
<evidence type="ECO:0008006" key="3">
    <source>
        <dbReference type="Google" id="ProtNLM"/>
    </source>
</evidence>
<protein>
    <recommendedName>
        <fullName evidence="3">DUF2255 family protein</fullName>
    </recommendedName>
</protein>
<evidence type="ECO:0000313" key="2">
    <source>
        <dbReference type="Proteomes" id="UP000186132"/>
    </source>
</evidence>
<reference evidence="1 2" key="1">
    <citation type="submission" date="2016-11" db="EMBL/GenBank/DDBJ databases">
        <authorList>
            <person name="Jaros S."/>
            <person name="Januszkiewicz K."/>
            <person name="Wedrychowicz H."/>
        </authorList>
    </citation>
    <scope>NUCLEOTIDE SEQUENCE [LARGE SCALE GENOMIC DNA]</scope>
    <source>
        <strain evidence="1 2">DSM 45627</strain>
    </source>
</reference>
<proteinExistence type="predicted"/>
<dbReference type="Gene3D" id="2.30.110.10">
    <property type="entry name" value="Electron Transport, Fmn-binding Protein, Chain A"/>
    <property type="match status" value="1"/>
</dbReference>
<dbReference type="AlphaFoldDB" id="A0A1M5DT54"/>
<organism evidence="1 2">
    <name type="scientific">Jatrophihabitans endophyticus</name>
    <dbReference type="NCBI Taxonomy" id="1206085"/>
    <lineage>
        <taxon>Bacteria</taxon>
        <taxon>Bacillati</taxon>
        <taxon>Actinomycetota</taxon>
        <taxon>Actinomycetes</taxon>
        <taxon>Jatrophihabitantales</taxon>
        <taxon>Jatrophihabitantaceae</taxon>
        <taxon>Jatrophihabitans</taxon>
    </lineage>
</organism>
<dbReference type="InterPro" id="IPR016888">
    <property type="entry name" value="UCP028498"/>
</dbReference>